<proteinExistence type="predicted"/>
<gene>
    <name evidence="2" type="ORF">GCM10011510_05560</name>
</gene>
<dbReference type="InterPro" id="IPR039418">
    <property type="entry name" value="LexA-like"/>
</dbReference>
<evidence type="ECO:0000259" key="1">
    <source>
        <dbReference type="Pfam" id="PF00717"/>
    </source>
</evidence>
<dbReference type="InterPro" id="IPR036286">
    <property type="entry name" value="LexA/Signal_pep-like_sf"/>
</dbReference>
<organism evidence="2 3">
    <name type="scientific">Streptococcus himalayensis</name>
    <dbReference type="NCBI Taxonomy" id="1888195"/>
    <lineage>
        <taxon>Bacteria</taxon>
        <taxon>Bacillati</taxon>
        <taxon>Bacillota</taxon>
        <taxon>Bacilli</taxon>
        <taxon>Lactobacillales</taxon>
        <taxon>Streptococcaceae</taxon>
        <taxon>Streptococcus</taxon>
    </lineage>
</organism>
<name>A0A917EDV0_9STRE</name>
<comment type="caution">
    <text evidence="2">The sequence shown here is derived from an EMBL/GenBank/DDBJ whole genome shotgun (WGS) entry which is preliminary data.</text>
</comment>
<dbReference type="Pfam" id="PF00717">
    <property type="entry name" value="Peptidase_S24"/>
    <property type="match status" value="1"/>
</dbReference>
<dbReference type="Proteomes" id="UP000660801">
    <property type="component" value="Unassembled WGS sequence"/>
</dbReference>
<evidence type="ECO:0000313" key="2">
    <source>
        <dbReference type="EMBL" id="GGE27291.1"/>
    </source>
</evidence>
<dbReference type="Gene3D" id="2.10.109.10">
    <property type="entry name" value="Umud Fragment, subunit A"/>
    <property type="match status" value="1"/>
</dbReference>
<dbReference type="AlphaFoldDB" id="A0A917EDV0"/>
<protein>
    <recommendedName>
        <fullName evidence="1">Peptidase S24/S26A/S26B/S26C domain-containing protein</fullName>
    </recommendedName>
</protein>
<dbReference type="CDD" id="cd06529">
    <property type="entry name" value="S24_LexA-like"/>
    <property type="match status" value="1"/>
</dbReference>
<sequence length="81" mass="9266">MLPKYSDDEVALINETGFDYSGAVYAIYLNGQTFIKKVYKEDDHYRIVSINDKYADKYAYAEDEFRIVGKVIGHFMPVVGG</sequence>
<reference evidence="2" key="2">
    <citation type="submission" date="2020-09" db="EMBL/GenBank/DDBJ databases">
        <authorList>
            <person name="Sun Q."/>
            <person name="Zhou Y."/>
        </authorList>
    </citation>
    <scope>NUCLEOTIDE SEQUENCE</scope>
    <source>
        <strain evidence="2">CGMCC 1.15533</strain>
    </source>
</reference>
<reference evidence="2" key="1">
    <citation type="journal article" date="2014" name="Int. J. Syst. Evol. Microbiol.">
        <title>Complete genome sequence of Corynebacterium casei LMG S-19264T (=DSM 44701T), isolated from a smear-ripened cheese.</title>
        <authorList>
            <consortium name="US DOE Joint Genome Institute (JGI-PGF)"/>
            <person name="Walter F."/>
            <person name="Albersmeier A."/>
            <person name="Kalinowski J."/>
            <person name="Ruckert C."/>
        </authorList>
    </citation>
    <scope>NUCLEOTIDE SEQUENCE</scope>
    <source>
        <strain evidence="2">CGMCC 1.15533</strain>
    </source>
</reference>
<evidence type="ECO:0000313" key="3">
    <source>
        <dbReference type="Proteomes" id="UP000660801"/>
    </source>
</evidence>
<keyword evidence="3" id="KW-1185">Reference proteome</keyword>
<dbReference type="SUPFAM" id="SSF51306">
    <property type="entry name" value="LexA/Signal peptidase"/>
    <property type="match status" value="1"/>
</dbReference>
<feature type="domain" description="Peptidase S24/S26A/S26B/S26C" evidence="1">
    <location>
        <begin position="1"/>
        <end position="72"/>
    </location>
</feature>
<accession>A0A917EDV0</accession>
<dbReference type="EMBL" id="BMJN01000005">
    <property type="protein sequence ID" value="GGE27291.1"/>
    <property type="molecule type" value="Genomic_DNA"/>
</dbReference>
<dbReference type="InterPro" id="IPR015927">
    <property type="entry name" value="Peptidase_S24_S26A/B/C"/>
</dbReference>